<dbReference type="SUPFAM" id="SSF48576">
    <property type="entry name" value="Terpenoid synthases"/>
    <property type="match status" value="1"/>
</dbReference>
<accession>A0A4Y3UKY1</accession>
<comment type="cofactor">
    <cofactor evidence="1">
        <name>Mg(2+)</name>
        <dbReference type="ChEBI" id="CHEBI:18420"/>
    </cofactor>
</comment>
<dbReference type="AlphaFoldDB" id="A0A4Y3UKY1"/>
<evidence type="ECO:0000313" key="7">
    <source>
        <dbReference type="EMBL" id="TQN00790.1"/>
    </source>
</evidence>
<proteinExistence type="inferred from homology"/>
<dbReference type="InterPro" id="IPR008949">
    <property type="entry name" value="Isoprenoid_synthase_dom_sf"/>
</dbReference>
<keyword evidence="3 6" id="KW-0808">Transferase</keyword>
<name>A0A4Y3UKY1_9MICO</name>
<dbReference type="InterPro" id="IPR000092">
    <property type="entry name" value="Polyprenyl_synt"/>
</dbReference>
<dbReference type="PANTHER" id="PTHR12001">
    <property type="entry name" value="GERANYLGERANYL PYROPHOSPHATE SYNTHASE"/>
    <property type="match status" value="1"/>
</dbReference>
<evidence type="ECO:0000256" key="6">
    <source>
        <dbReference type="RuleBase" id="RU004466"/>
    </source>
</evidence>
<dbReference type="RefSeq" id="WP_141379214.1">
    <property type="nucleotide sequence ID" value="NZ_BJNA01000004.1"/>
</dbReference>
<evidence type="ECO:0000256" key="5">
    <source>
        <dbReference type="ARBA" id="ARBA00022842"/>
    </source>
</evidence>
<keyword evidence="8" id="KW-1185">Reference proteome</keyword>
<dbReference type="Proteomes" id="UP000319804">
    <property type="component" value="Unassembled WGS sequence"/>
</dbReference>
<evidence type="ECO:0000256" key="1">
    <source>
        <dbReference type="ARBA" id="ARBA00001946"/>
    </source>
</evidence>
<dbReference type="PROSITE" id="PS00723">
    <property type="entry name" value="POLYPRENYL_SYNTHASE_1"/>
    <property type="match status" value="1"/>
</dbReference>
<gene>
    <name evidence="7" type="ORF">FHX68_0911</name>
</gene>
<keyword evidence="4" id="KW-0479">Metal-binding</keyword>
<dbReference type="SFLD" id="SFLDS00005">
    <property type="entry name" value="Isoprenoid_Synthase_Type_I"/>
    <property type="match status" value="1"/>
</dbReference>
<sequence>MIALSPADRDGVNAAISASLARLTGRAAALGEGASTLASAVAAAASDGKRVRPALVVAAYRALCAPAGVCAAGGAAGACAAGGAAGAGDRDDEESAEAALWQTAAAFELLHTAFVVHDDLIDRDLERRGVPNVAGRFRARAAQYGASADDAALVGDAAAVLAGDLLLFEAARLVATVDVDAAARGALLQVFDDAILVSAAGELADVENAARTDVPDTAALLGVAHDKTAAYSFEAPLLAGAALAGASSEARAALGAAAADLGLAFQLVDDLIGTFGTRRQAGRAPGADLREAKRTPLIGFARGGNAWPQVRSALALAHTGPIAVRRAQRELEASGARDEVVVLVGDALQRARSRAASPALPAPAVALLADIATAIEERIP</sequence>
<evidence type="ECO:0000313" key="8">
    <source>
        <dbReference type="Proteomes" id="UP000319804"/>
    </source>
</evidence>
<comment type="similarity">
    <text evidence="2 6">Belongs to the FPP/GGPP synthase family.</text>
</comment>
<keyword evidence="5" id="KW-0460">Magnesium</keyword>
<dbReference type="GO" id="GO:0008299">
    <property type="term" value="P:isoprenoid biosynthetic process"/>
    <property type="evidence" value="ECO:0007669"/>
    <property type="project" value="InterPro"/>
</dbReference>
<dbReference type="Gene3D" id="1.10.600.10">
    <property type="entry name" value="Farnesyl Diphosphate Synthase"/>
    <property type="match status" value="1"/>
</dbReference>
<dbReference type="PROSITE" id="PS00444">
    <property type="entry name" value="POLYPRENYL_SYNTHASE_2"/>
    <property type="match status" value="1"/>
</dbReference>
<evidence type="ECO:0000256" key="3">
    <source>
        <dbReference type="ARBA" id="ARBA00022679"/>
    </source>
</evidence>
<dbReference type="PANTHER" id="PTHR12001:SF85">
    <property type="entry name" value="SHORT CHAIN ISOPRENYL DIPHOSPHATE SYNTHASE"/>
    <property type="match status" value="1"/>
</dbReference>
<dbReference type="OrthoDB" id="4497239at2"/>
<dbReference type="Pfam" id="PF00348">
    <property type="entry name" value="polyprenyl_synt"/>
    <property type="match status" value="1"/>
</dbReference>
<protein>
    <submittedName>
        <fullName evidence="7">Geranylgeranyl diphosphate synthase type II</fullName>
    </submittedName>
</protein>
<dbReference type="GO" id="GO:0004659">
    <property type="term" value="F:prenyltransferase activity"/>
    <property type="evidence" value="ECO:0007669"/>
    <property type="project" value="InterPro"/>
</dbReference>
<evidence type="ECO:0000256" key="4">
    <source>
        <dbReference type="ARBA" id="ARBA00022723"/>
    </source>
</evidence>
<organism evidence="7 8">
    <name type="scientific">Microbacterium lacticum</name>
    <dbReference type="NCBI Taxonomy" id="33885"/>
    <lineage>
        <taxon>Bacteria</taxon>
        <taxon>Bacillati</taxon>
        <taxon>Actinomycetota</taxon>
        <taxon>Actinomycetes</taxon>
        <taxon>Micrococcales</taxon>
        <taxon>Microbacteriaceae</taxon>
        <taxon>Microbacterium</taxon>
    </lineage>
</organism>
<dbReference type="GO" id="GO:0046872">
    <property type="term" value="F:metal ion binding"/>
    <property type="evidence" value="ECO:0007669"/>
    <property type="project" value="UniProtKB-KW"/>
</dbReference>
<evidence type="ECO:0000256" key="2">
    <source>
        <dbReference type="ARBA" id="ARBA00006706"/>
    </source>
</evidence>
<comment type="caution">
    <text evidence="7">The sequence shown here is derived from an EMBL/GenBank/DDBJ whole genome shotgun (WGS) entry which is preliminary data.</text>
</comment>
<reference evidence="7 8" key="1">
    <citation type="submission" date="2019-06" db="EMBL/GenBank/DDBJ databases">
        <title>Sequencing the genomes of 1000 actinobacteria strains.</title>
        <authorList>
            <person name="Klenk H.-P."/>
        </authorList>
    </citation>
    <scope>NUCLEOTIDE SEQUENCE [LARGE SCALE GENOMIC DNA]</scope>
    <source>
        <strain evidence="7 8">DSM 20427</strain>
    </source>
</reference>
<dbReference type="InterPro" id="IPR033749">
    <property type="entry name" value="Polyprenyl_synt_CS"/>
</dbReference>
<dbReference type="EMBL" id="VFPS01000001">
    <property type="protein sequence ID" value="TQN00790.1"/>
    <property type="molecule type" value="Genomic_DNA"/>
</dbReference>